<protein>
    <submittedName>
        <fullName evidence="1">Uncharacterized protein</fullName>
    </submittedName>
</protein>
<gene>
    <name evidence="1" type="ORF">CEXT_364321</name>
</gene>
<comment type="caution">
    <text evidence="1">The sequence shown here is derived from an EMBL/GenBank/DDBJ whole genome shotgun (WGS) entry which is preliminary data.</text>
</comment>
<name>A0AAV4U064_CAEEX</name>
<dbReference type="Proteomes" id="UP001054945">
    <property type="component" value="Unassembled WGS sequence"/>
</dbReference>
<evidence type="ECO:0000313" key="2">
    <source>
        <dbReference type="Proteomes" id="UP001054945"/>
    </source>
</evidence>
<reference evidence="1 2" key="1">
    <citation type="submission" date="2021-06" db="EMBL/GenBank/DDBJ databases">
        <title>Caerostris extrusa draft genome.</title>
        <authorList>
            <person name="Kono N."/>
            <person name="Arakawa K."/>
        </authorList>
    </citation>
    <scope>NUCLEOTIDE SEQUENCE [LARGE SCALE GENOMIC DNA]</scope>
</reference>
<dbReference type="AlphaFoldDB" id="A0AAV4U064"/>
<sequence length="75" mass="8328">MEMNLNDIGIHFGEHGCEIPHCLPELQLSDRMAVLLGQDTQEQAKFIEPLLTGPLAAALIQSPCGTKIRRLYSRP</sequence>
<dbReference type="EMBL" id="BPLR01012073">
    <property type="protein sequence ID" value="GIY51135.1"/>
    <property type="molecule type" value="Genomic_DNA"/>
</dbReference>
<organism evidence="1 2">
    <name type="scientific">Caerostris extrusa</name>
    <name type="common">Bark spider</name>
    <name type="synonym">Caerostris bankana</name>
    <dbReference type="NCBI Taxonomy" id="172846"/>
    <lineage>
        <taxon>Eukaryota</taxon>
        <taxon>Metazoa</taxon>
        <taxon>Ecdysozoa</taxon>
        <taxon>Arthropoda</taxon>
        <taxon>Chelicerata</taxon>
        <taxon>Arachnida</taxon>
        <taxon>Araneae</taxon>
        <taxon>Araneomorphae</taxon>
        <taxon>Entelegynae</taxon>
        <taxon>Araneoidea</taxon>
        <taxon>Araneidae</taxon>
        <taxon>Caerostris</taxon>
    </lineage>
</organism>
<evidence type="ECO:0000313" key="1">
    <source>
        <dbReference type="EMBL" id="GIY51135.1"/>
    </source>
</evidence>
<accession>A0AAV4U064</accession>
<proteinExistence type="predicted"/>
<keyword evidence="2" id="KW-1185">Reference proteome</keyword>